<keyword evidence="5" id="KW-1185">Reference proteome</keyword>
<feature type="region of interest" description="Disordered" evidence="1">
    <location>
        <begin position="463"/>
        <end position="504"/>
    </location>
</feature>
<sequence>MFSSSSTTSRLTALVAALASLSAIAITPAVAAKDSRTFAVLRFHGDGPLTIGRTDPIVSPGKASSHVHVVQGSNAFGNSATGESLLADSTCSTANVAGDKSAYWMPQVYFHDPKNGSFEPVPLFYMNVYYFFEATNDDIKAFPVGLQMVSGNATLKTAPATGNDVLDPSQGTIQPAQFTCPRSSYDPPSYPANSNGSMAGIQDTGNLGAGAGFPFAECDGYASPLRADLHFPSCYDPSQPLTAYKTNTAFPTDAGDGKADCPAGWIHTPHIFYEMYWNTPLFVDRWDPAAANSQPFVLSNGDAAGFSLHGDFMAAWDTDVLQTIIDTCDAGDSGMDQCPGIETVLTGNCHVPNPTPETIDGSLAALPGNNPLFGWQYGAGEAAAVSSGSGNTSGSGSGSGSSSVAPAPASSSSTTAAVVVNAASSASAFETVSAVVAAVSGTASSSSASSPAAVVAAASSSMAAPSSSPLSPPSSSASAAAVSTSVPSTPSSSSPVAPPPSSAVSSAEAAVTGCRAPTDISTTVVTIPVTVYSTSTSTVYVTESPTIGTLITAPSSSAVVKREQHMYRHAHQRRH</sequence>
<dbReference type="InterPro" id="IPR018535">
    <property type="entry name" value="DUF1996"/>
</dbReference>
<comment type="caution">
    <text evidence="4">The sequence shown here is derived from an EMBL/GenBank/DDBJ whole genome shotgun (WGS) entry which is preliminary data.</text>
</comment>
<feature type="region of interest" description="Disordered" evidence="1">
    <location>
        <begin position="384"/>
        <end position="410"/>
    </location>
</feature>
<evidence type="ECO:0000259" key="3">
    <source>
        <dbReference type="Pfam" id="PF09362"/>
    </source>
</evidence>
<keyword evidence="2" id="KW-0732">Signal</keyword>
<gene>
    <name evidence="4" type="ORF">SBRCBS47491_004012</name>
</gene>
<organism evidence="4 5">
    <name type="scientific">Sporothrix bragantina</name>
    <dbReference type="NCBI Taxonomy" id="671064"/>
    <lineage>
        <taxon>Eukaryota</taxon>
        <taxon>Fungi</taxon>
        <taxon>Dikarya</taxon>
        <taxon>Ascomycota</taxon>
        <taxon>Pezizomycotina</taxon>
        <taxon>Sordariomycetes</taxon>
        <taxon>Sordariomycetidae</taxon>
        <taxon>Ophiostomatales</taxon>
        <taxon>Ophiostomataceae</taxon>
        <taxon>Sporothrix</taxon>
    </lineage>
</organism>
<reference evidence="4 5" key="1">
    <citation type="submission" date="2024-01" db="EMBL/GenBank/DDBJ databases">
        <authorList>
            <person name="Allen C."/>
            <person name="Tagirdzhanova G."/>
        </authorList>
    </citation>
    <scope>NUCLEOTIDE SEQUENCE [LARGE SCALE GENOMIC DNA]</scope>
</reference>
<dbReference type="PANTHER" id="PTHR43662:SF11">
    <property type="entry name" value="WSC DOMAIN-CONTAINING PROTEIN"/>
    <property type="match status" value="1"/>
</dbReference>
<evidence type="ECO:0000313" key="5">
    <source>
        <dbReference type="Proteomes" id="UP001642406"/>
    </source>
</evidence>
<feature type="compositionally biased region" description="Low complexity" evidence="1">
    <location>
        <begin position="463"/>
        <end position="495"/>
    </location>
</feature>
<evidence type="ECO:0000313" key="4">
    <source>
        <dbReference type="EMBL" id="CAK7219915.1"/>
    </source>
</evidence>
<accession>A0ABP0BKD0</accession>
<feature type="compositionally biased region" description="Low complexity" evidence="1">
    <location>
        <begin position="400"/>
        <end position="410"/>
    </location>
</feature>
<feature type="signal peptide" evidence="2">
    <location>
        <begin position="1"/>
        <end position="32"/>
    </location>
</feature>
<dbReference type="Pfam" id="PF09362">
    <property type="entry name" value="DUF1996"/>
    <property type="match status" value="1"/>
</dbReference>
<dbReference type="EMBL" id="CAWUHC010000028">
    <property type="protein sequence ID" value="CAK7219915.1"/>
    <property type="molecule type" value="Genomic_DNA"/>
</dbReference>
<protein>
    <recommendedName>
        <fullName evidence="3">DUF1996 domain-containing protein</fullName>
    </recommendedName>
</protein>
<evidence type="ECO:0000256" key="2">
    <source>
        <dbReference type="SAM" id="SignalP"/>
    </source>
</evidence>
<name>A0ABP0BKD0_9PEZI</name>
<feature type="chain" id="PRO_5045159764" description="DUF1996 domain-containing protein" evidence="2">
    <location>
        <begin position="33"/>
        <end position="575"/>
    </location>
</feature>
<evidence type="ECO:0000256" key="1">
    <source>
        <dbReference type="SAM" id="MobiDB-lite"/>
    </source>
</evidence>
<dbReference type="Proteomes" id="UP001642406">
    <property type="component" value="Unassembled WGS sequence"/>
</dbReference>
<feature type="domain" description="DUF1996" evidence="3">
    <location>
        <begin position="55"/>
        <end position="316"/>
    </location>
</feature>
<proteinExistence type="predicted"/>
<dbReference type="PANTHER" id="PTHR43662">
    <property type="match status" value="1"/>
</dbReference>